<dbReference type="OrthoDB" id="256574at2"/>
<dbReference type="EMBL" id="FWFT01000005">
    <property type="protein sequence ID" value="SLN55098.1"/>
    <property type="molecule type" value="Genomic_DNA"/>
</dbReference>
<dbReference type="Proteomes" id="UP000193623">
    <property type="component" value="Unassembled WGS sequence"/>
</dbReference>
<evidence type="ECO:0000313" key="1">
    <source>
        <dbReference type="EMBL" id="SLN55098.1"/>
    </source>
</evidence>
<gene>
    <name evidence="1" type="ORF">PSJ8397_02893</name>
</gene>
<dbReference type="InterPro" id="IPR007729">
    <property type="entry name" value="DGOK"/>
</dbReference>
<dbReference type="InterPro" id="IPR042257">
    <property type="entry name" value="DGOK_C"/>
</dbReference>
<dbReference type="RefSeq" id="WP_085865282.1">
    <property type="nucleotide sequence ID" value="NZ_FWFT01000005.1"/>
</dbReference>
<keyword evidence="1" id="KW-0808">Transferase</keyword>
<organism evidence="1 2">
    <name type="scientific">Pseudooctadecabacter jejudonensis</name>
    <dbReference type="NCBI Taxonomy" id="1391910"/>
    <lineage>
        <taxon>Bacteria</taxon>
        <taxon>Pseudomonadati</taxon>
        <taxon>Pseudomonadota</taxon>
        <taxon>Alphaproteobacteria</taxon>
        <taxon>Rhodobacterales</taxon>
        <taxon>Paracoccaceae</taxon>
        <taxon>Pseudooctadecabacter</taxon>
    </lineage>
</organism>
<dbReference type="GO" id="GO:0008671">
    <property type="term" value="F:2-dehydro-3-deoxygalactonokinase activity"/>
    <property type="evidence" value="ECO:0007669"/>
    <property type="project" value="InterPro"/>
</dbReference>
<protein>
    <submittedName>
        <fullName evidence="1">2-keto-3-deoxy-galactonokinase</fullName>
    </submittedName>
</protein>
<sequence>MTTPTWLAADWGTSNMRLWAMGACGAVLGERTSDKGMGDLNPNAFEGVLIDVAGDWLTSARTVVACGMVGSRQGWVEAPYQTAPCAVSPDTMVQAPTTHEDLIVHIIPGVRQTNPADVMRGEETQIAGFLAQNDGWDGVLCLPGTHTKWVHVSAGEIVSFRTFMTGEMFALLSGHSVLRHSIADCGWNEDTFLTALSDAMSKPEALAARLFSIRAGQLVAGTDTVTARAHLSGLLIGAELAAAKPYWLGQRVAIIGADAVCAPYVSGLTAQGVPAPRADATTMTLAGIKAAHALLKG</sequence>
<keyword evidence="1" id="KW-0418">Kinase</keyword>
<accession>A0A1Y5T4D1</accession>
<dbReference type="Gene3D" id="3.30.420.310">
    <property type="entry name" value="2-keto-3-deoxy-galactonokinase, C-terminal domain"/>
    <property type="match status" value="1"/>
</dbReference>
<evidence type="ECO:0000313" key="2">
    <source>
        <dbReference type="Proteomes" id="UP000193623"/>
    </source>
</evidence>
<name>A0A1Y5T4D1_9RHOB</name>
<reference evidence="1 2" key="1">
    <citation type="submission" date="2017-03" db="EMBL/GenBank/DDBJ databases">
        <authorList>
            <person name="Afonso C.L."/>
            <person name="Miller P.J."/>
            <person name="Scott M.A."/>
            <person name="Spackman E."/>
            <person name="Goraichik I."/>
            <person name="Dimitrov K.M."/>
            <person name="Suarez D.L."/>
            <person name="Swayne D.E."/>
        </authorList>
    </citation>
    <scope>NUCLEOTIDE SEQUENCE [LARGE SCALE GENOMIC DNA]</scope>
    <source>
        <strain evidence="1 2">CECT 8397</strain>
    </source>
</reference>
<dbReference type="GO" id="GO:0034194">
    <property type="term" value="P:D-galactonate catabolic process"/>
    <property type="evidence" value="ECO:0007669"/>
    <property type="project" value="InterPro"/>
</dbReference>
<dbReference type="InterPro" id="IPR042258">
    <property type="entry name" value="DGOK_N"/>
</dbReference>
<proteinExistence type="predicted"/>
<dbReference type="Pfam" id="PF05035">
    <property type="entry name" value="DGOK"/>
    <property type="match status" value="1"/>
</dbReference>
<keyword evidence="2" id="KW-1185">Reference proteome</keyword>
<dbReference type="AlphaFoldDB" id="A0A1Y5T4D1"/>
<dbReference type="Gene3D" id="3.30.420.300">
    <property type="entry name" value="2-keto-3-deoxy-galactonokinase, substrate binding domain"/>
    <property type="match status" value="1"/>
</dbReference>